<sequence length="52" mass="5892">GEDDMQAQEHVVHRRHGQVGRQEGGGDTQAQRHGHVHRQQGEGDRQQSKDIK</sequence>
<accession>A0A6A4BPB3</accession>
<keyword evidence="3" id="KW-1185">Reference proteome</keyword>
<evidence type="ECO:0000313" key="2">
    <source>
        <dbReference type="EMBL" id="KAE9275576.1"/>
    </source>
</evidence>
<feature type="region of interest" description="Disordered" evidence="1">
    <location>
        <begin position="1"/>
        <end position="52"/>
    </location>
</feature>
<evidence type="ECO:0000256" key="1">
    <source>
        <dbReference type="SAM" id="MobiDB-lite"/>
    </source>
</evidence>
<reference evidence="2 3" key="1">
    <citation type="submission" date="2018-08" db="EMBL/GenBank/DDBJ databases">
        <title>Genomic investigation of the strawberry pathogen Phytophthora fragariae indicates pathogenicity is determined by transcriptional variation in three key races.</title>
        <authorList>
            <person name="Adams T.M."/>
            <person name="Armitage A.D."/>
            <person name="Sobczyk M.K."/>
            <person name="Bates H.J."/>
            <person name="Dunwell J.M."/>
            <person name="Nellist C.F."/>
            <person name="Harrison R.J."/>
        </authorList>
    </citation>
    <scope>NUCLEOTIDE SEQUENCE [LARGE SCALE GENOMIC DNA]</scope>
    <source>
        <strain evidence="2 3">SCRP333</strain>
    </source>
</reference>
<proteinExistence type="predicted"/>
<dbReference type="AlphaFoldDB" id="A0A6A4BPB3"/>
<feature type="compositionally biased region" description="Basic and acidic residues" evidence="1">
    <location>
        <begin position="39"/>
        <end position="52"/>
    </location>
</feature>
<name>A0A6A4BPB3_9STRA</name>
<dbReference type="Proteomes" id="UP000434957">
    <property type="component" value="Unassembled WGS sequence"/>
</dbReference>
<evidence type="ECO:0000313" key="3">
    <source>
        <dbReference type="Proteomes" id="UP000434957"/>
    </source>
</evidence>
<gene>
    <name evidence="2" type="ORF">PR003_g29298</name>
</gene>
<feature type="non-terminal residue" evidence="2">
    <location>
        <position position="1"/>
    </location>
</feature>
<organism evidence="2 3">
    <name type="scientific">Phytophthora rubi</name>
    <dbReference type="NCBI Taxonomy" id="129364"/>
    <lineage>
        <taxon>Eukaryota</taxon>
        <taxon>Sar</taxon>
        <taxon>Stramenopiles</taxon>
        <taxon>Oomycota</taxon>
        <taxon>Peronosporomycetes</taxon>
        <taxon>Peronosporales</taxon>
        <taxon>Peronosporaceae</taxon>
        <taxon>Phytophthora</taxon>
    </lineage>
</organism>
<comment type="caution">
    <text evidence="2">The sequence shown here is derived from an EMBL/GenBank/DDBJ whole genome shotgun (WGS) entry which is preliminary data.</text>
</comment>
<protein>
    <submittedName>
        <fullName evidence="2">Uncharacterized protein</fullName>
    </submittedName>
</protein>
<dbReference type="EMBL" id="QXFT01004838">
    <property type="protein sequence ID" value="KAE9275576.1"/>
    <property type="molecule type" value="Genomic_DNA"/>
</dbReference>